<feature type="region of interest" description="Disordered" evidence="1">
    <location>
        <begin position="272"/>
        <end position="345"/>
    </location>
</feature>
<evidence type="ECO:0008006" key="4">
    <source>
        <dbReference type="Google" id="ProtNLM"/>
    </source>
</evidence>
<feature type="compositionally biased region" description="Basic and acidic residues" evidence="1">
    <location>
        <begin position="150"/>
        <end position="163"/>
    </location>
</feature>
<gene>
    <name evidence="2" type="ORF">GFSPODELE1_LOCUS3919</name>
</gene>
<reference evidence="3" key="1">
    <citation type="submission" date="2024-04" db="EMBL/GenBank/DDBJ databases">
        <authorList>
            <person name="Shaw F."/>
            <person name="Minotto A."/>
        </authorList>
    </citation>
    <scope>NUCLEOTIDE SEQUENCE [LARGE SCALE GENOMIC DNA]</scope>
</reference>
<dbReference type="InterPro" id="IPR053030">
    <property type="entry name" value="Ribosomal_biogenesis_FAF1-like"/>
</dbReference>
<evidence type="ECO:0000313" key="3">
    <source>
        <dbReference type="Proteomes" id="UP001497453"/>
    </source>
</evidence>
<protein>
    <recommendedName>
        <fullName evidence="4">Protein FAF1</fullName>
    </recommendedName>
</protein>
<dbReference type="Proteomes" id="UP001497453">
    <property type="component" value="Chromosome 2"/>
</dbReference>
<dbReference type="PANTHER" id="PTHR28096:SF1">
    <property type="entry name" value="PROTEIN FAF1"/>
    <property type="match status" value="1"/>
</dbReference>
<accession>A0ABP1D2S4</accession>
<sequence>MKDGVMDKDQEELLRILETHGQQFIGSFDTRVVKGKRKESSGLVASKQKRRRLEEHSNSEEDEEDAEEWHGFSDASGSHSDREADDDGGASDKLPSSLTHIYQDIIAQNGSRNGLPRKPDLVVFSEQDISSSTSTSQPSKAQMKAFMSSKVEKVRKEVSDDRGGNNSEEDEEGDLTNLQNDALLHRLVHTKILSGSLNNDLDLTPAQRRKALAGRVLEAAGKVKLGKGEKAVRSSERNRAAKHVRDGLLSKQKERNEKMLEEAKHMGNYHPALKNVFDDSSSKAGPKRRERGMRMGVGSFSGGVLKLSRGEIATATGAQRGRGRGRGGSRGRGRGGRGSQRGGRR</sequence>
<name>A0ABP1D2S4_9APHY</name>
<proteinExistence type="predicted"/>
<evidence type="ECO:0000313" key="2">
    <source>
        <dbReference type="EMBL" id="CAL1702182.1"/>
    </source>
</evidence>
<organism evidence="2 3">
    <name type="scientific">Somion occarium</name>
    <dbReference type="NCBI Taxonomy" id="3059160"/>
    <lineage>
        <taxon>Eukaryota</taxon>
        <taxon>Fungi</taxon>
        <taxon>Dikarya</taxon>
        <taxon>Basidiomycota</taxon>
        <taxon>Agaricomycotina</taxon>
        <taxon>Agaricomycetes</taxon>
        <taxon>Polyporales</taxon>
        <taxon>Cerrenaceae</taxon>
        <taxon>Somion</taxon>
    </lineage>
</organism>
<dbReference type="EMBL" id="OZ037945">
    <property type="protein sequence ID" value="CAL1702182.1"/>
    <property type="molecule type" value="Genomic_DNA"/>
</dbReference>
<feature type="compositionally biased region" description="Gly residues" evidence="1">
    <location>
        <begin position="336"/>
        <end position="345"/>
    </location>
</feature>
<feature type="region of interest" description="Disordered" evidence="1">
    <location>
        <begin position="129"/>
        <end position="174"/>
    </location>
</feature>
<evidence type="ECO:0000256" key="1">
    <source>
        <dbReference type="SAM" id="MobiDB-lite"/>
    </source>
</evidence>
<feature type="compositionally biased region" description="Basic residues" evidence="1">
    <location>
        <begin position="321"/>
        <end position="335"/>
    </location>
</feature>
<keyword evidence="3" id="KW-1185">Reference proteome</keyword>
<feature type="region of interest" description="Disordered" evidence="1">
    <location>
        <begin position="34"/>
        <end position="96"/>
    </location>
</feature>
<dbReference type="PANTHER" id="PTHR28096">
    <property type="entry name" value="PROTEIN FAF1"/>
    <property type="match status" value="1"/>
</dbReference>